<dbReference type="GO" id="GO:0022857">
    <property type="term" value="F:transmembrane transporter activity"/>
    <property type="evidence" value="ECO:0007669"/>
    <property type="project" value="InterPro"/>
</dbReference>
<feature type="transmembrane region" description="Helical" evidence="6">
    <location>
        <begin position="395"/>
        <end position="415"/>
    </location>
</feature>
<dbReference type="AlphaFoldDB" id="A0A5N5QEU6"/>
<dbReference type="CDD" id="cd17364">
    <property type="entry name" value="MFS_PhT"/>
    <property type="match status" value="1"/>
</dbReference>
<feature type="transmembrane region" description="Helical" evidence="6">
    <location>
        <begin position="114"/>
        <end position="136"/>
    </location>
</feature>
<dbReference type="InterPro" id="IPR005829">
    <property type="entry name" value="Sugar_transporter_CS"/>
</dbReference>
<sequence length="625" mass="69236">METMVGMVYGNGGSFNKHQELGIKVSTQIGILIGQLLFGWLADVVGRRKMYGFELIIVTLATFVQALAGQGPAMSIVGMLVIFRFIMGIGIGADYPLSAIITSEFAPIHVRGRMMTVVFGMQGLGTFAAALVGFIATEAYKPYIINDSESLNGIDSCWRLLIGLGAIPGCAALLFRLTIPETPRFTMDVERNVSQAAQDVDTFLTTGTYNINPDAMVERVTAPMASWNDFKRHFGQWKNFKVLFGTAYTWFALDVAFYGLSLNTPTMLSPIGFKPKLTERNPLKAYELLRGICVGNLILSVGGLIPGYLFAFAFIDIWGRKNIQIMGFALLTVIFVSMGFAYDEMLDSTASYAGHRAFVFLYCMANFFQNFGPNTTTFIIPGETFPTRYRGTAHGISAASGKLGAILSQVGFVFLRNIGGEDHFIKHILKIFAFFTLTGLFATFLLEETKGNTLENLSNEPQESFAIGSGGAGPLEMDRGIILDHEAERRMDYAQLSPHARTTQRTGKGRVKHRTPGRKRLKASNVHTRHSEELRDRLQTPDRREHVCHFESLTETAEETAGVFVPRALPYDVRRVLFGMSATALRRVNFPAPEKVRVVPPVTSDSAYDLRVKPSVSAWRRVKRV</sequence>
<keyword evidence="9" id="KW-1185">Reference proteome</keyword>
<name>A0A5N5QEU6_9AGAM</name>
<evidence type="ECO:0000256" key="2">
    <source>
        <dbReference type="ARBA" id="ARBA00022692"/>
    </source>
</evidence>
<dbReference type="GO" id="GO:0016020">
    <property type="term" value="C:membrane"/>
    <property type="evidence" value="ECO:0007669"/>
    <property type="project" value="UniProtKB-SubCell"/>
</dbReference>
<dbReference type="PROSITE" id="PS00216">
    <property type="entry name" value="SUGAR_TRANSPORT_1"/>
    <property type="match status" value="1"/>
</dbReference>
<comment type="caution">
    <text evidence="8">The sequence shown here is derived from an EMBL/GenBank/DDBJ whole genome shotgun (WGS) entry which is preliminary data.</text>
</comment>
<organism evidence="8 9">
    <name type="scientific">Ceratobasidium theobromae</name>
    <dbReference type="NCBI Taxonomy" id="1582974"/>
    <lineage>
        <taxon>Eukaryota</taxon>
        <taxon>Fungi</taxon>
        <taxon>Dikarya</taxon>
        <taxon>Basidiomycota</taxon>
        <taxon>Agaricomycotina</taxon>
        <taxon>Agaricomycetes</taxon>
        <taxon>Cantharellales</taxon>
        <taxon>Ceratobasidiaceae</taxon>
        <taxon>Ceratobasidium</taxon>
    </lineage>
</organism>
<evidence type="ECO:0000256" key="6">
    <source>
        <dbReference type="SAM" id="Phobius"/>
    </source>
</evidence>
<evidence type="ECO:0000259" key="7">
    <source>
        <dbReference type="PROSITE" id="PS50850"/>
    </source>
</evidence>
<feature type="transmembrane region" description="Helical" evidence="6">
    <location>
        <begin position="51"/>
        <end position="68"/>
    </location>
</feature>
<evidence type="ECO:0000256" key="3">
    <source>
        <dbReference type="ARBA" id="ARBA00022989"/>
    </source>
</evidence>
<keyword evidence="3 6" id="KW-1133">Transmembrane helix</keyword>
<dbReference type="EMBL" id="SSOP01000183">
    <property type="protein sequence ID" value="KAB5590272.1"/>
    <property type="molecule type" value="Genomic_DNA"/>
</dbReference>
<feature type="transmembrane region" description="Helical" evidence="6">
    <location>
        <begin position="323"/>
        <end position="342"/>
    </location>
</feature>
<dbReference type="Gene3D" id="1.20.1250.20">
    <property type="entry name" value="MFS general substrate transporter like domains"/>
    <property type="match status" value="2"/>
</dbReference>
<dbReference type="InterPro" id="IPR020846">
    <property type="entry name" value="MFS_dom"/>
</dbReference>
<feature type="transmembrane region" description="Helical" evidence="6">
    <location>
        <begin position="74"/>
        <end position="93"/>
    </location>
</feature>
<protein>
    <submittedName>
        <fullName evidence="8">Inorganic phosphate transporter</fullName>
    </submittedName>
</protein>
<keyword evidence="2 6" id="KW-0812">Transmembrane</keyword>
<feature type="transmembrane region" description="Helical" evidence="6">
    <location>
        <begin position="25"/>
        <end position="44"/>
    </location>
</feature>
<dbReference type="OrthoDB" id="433512at2759"/>
<evidence type="ECO:0000256" key="4">
    <source>
        <dbReference type="ARBA" id="ARBA00023136"/>
    </source>
</evidence>
<dbReference type="InterPro" id="IPR036259">
    <property type="entry name" value="MFS_trans_sf"/>
</dbReference>
<feature type="transmembrane region" description="Helical" evidence="6">
    <location>
        <begin position="288"/>
        <end position="311"/>
    </location>
</feature>
<feature type="transmembrane region" description="Helical" evidence="6">
    <location>
        <begin position="427"/>
        <end position="446"/>
    </location>
</feature>
<gene>
    <name evidence="8" type="ORF">CTheo_6298</name>
</gene>
<dbReference type="SUPFAM" id="SSF103473">
    <property type="entry name" value="MFS general substrate transporter"/>
    <property type="match status" value="1"/>
</dbReference>
<feature type="domain" description="Major facilitator superfamily (MFS) profile" evidence="7">
    <location>
        <begin position="1"/>
        <end position="450"/>
    </location>
</feature>
<comment type="subcellular location">
    <subcellularLocation>
        <location evidence="1">Membrane</location>
        <topology evidence="1">Multi-pass membrane protein</topology>
    </subcellularLocation>
</comment>
<keyword evidence="4 6" id="KW-0472">Membrane</keyword>
<dbReference type="InterPro" id="IPR005828">
    <property type="entry name" value="MFS_sugar_transport-like"/>
</dbReference>
<proteinExistence type="predicted"/>
<accession>A0A5N5QEU6</accession>
<evidence type="ECO:0000313" key="8">
    <source>
        <dbReference type="EMBL" id="KAB5590272.1"/>
    </source>
</evidence>
<feature type="compositionally biased region" description="Basic residues" evidence="5">
    <location>
        <begin position="507"/>
        <end position="522"/>
    </location>
</feature>
<reference evidence="8 9" key="1">
    <citation type="journal article" date="2019" name="Fungal Biol. Biotechnol.">
        <title>Draft genome sequence of fastidious pathogen Ceratobasidium theobromae, which causes vascular-streak dieback in Theobroma cacao.</title>
        <authorList>
            <person name="Ali S.S."/>
            <person name="Asman A."/>
            <person name="Shao J."/>
            <person name="Firmansyah A.P."/>
            <person name="Susilo A.W."/>
            <person name="Rosmana A."/>
            <person name="McMahon P."/>
            <person name="Junaid M."/>
            <person name="Guest D."/>
            <person name="Kheng T.Y."/>
            <person name="Meinhardt L.W."/>
            <person name="Bailey B.A."/>
        </authorList>
    </citation>
    <scope>NUCLEOTIDE SEQUENCE [LARGE SCALE GENOMIC DNA]</scope>
    <source>
        <strain evidence="8 9">CT2</strain>
    </source>
</reference>
<dbReference type="PROSITE" id="PS00217">
    <property type="entry name" value="SUGAR_TRANSPORT_2"/>
    <property type="match status" value="1"/>
</dbReference>
<feature type="transmembrane region" description="Helical" evidence="6">
    <location>
        <begin position="156"/>
        <end position="177"/>
    </location>
</feature>
<evidence type="ECO:0000256" key="5">
    <source>
        <dbReference type="SAM" id="MobiDB-lite"/>
    </source>
</evidence>
<dbReference type="PROSITE" id="PS50850">
    <property type="entry name" value="MFS"/>
    <property type="match status" value="1"/>
</dbReference>
<dbReference type="Pfam" id="PF00083">
    <property type="entry name" value="Sugar_tr"/>
    <property type="match status" value="1"/>
</dbReference>
<feature type="region of interest" description="Disordered" evidence="5">
    <location>
        <begin position="498"/>
        <end position="531"/>
    </location>
</feature>
<evidence type="ECO:0000313" key="9">
    <source>
        <dbReference type="Proteomes" id="UP000383932"/>
    </source>
</evidence>
<dbReference type="Proteomes" id="UP000383932">
    <property type="component" value="Unassembled WGS sequence"/>
</dbReference>
<evidence type="ECO:0000256" key="1">
    <source>
        <dbReference type="ARBA" id="ARBA00004141"/>
    </source>
</evidence>
<dbReference type="PANTHER" id="PTHR24064">
    <property type="entry name" value="SOLUTE CARRIER FAMILY 22 MEMBER"/>
    <property type="match status" value="1"/>
</dbReference>